<evidence type="ECO:0008006" key="4">
    <source>
        <dbReference type="Google" id="ProtNLM"/>
    </source>
</evidence>
<evidence type="ECO:0000313" key="2">
    <source>
        <dbReference type="EMBL" id="EIT71423.1"/>
    </source>
</evidence>
<protein>
    <recommendedName>
        <fullName evidence="4">Transporter</fullName>
    </recommendedName>
</protein>
<keyword evidence="3" id="KW-1185">Reference proteome</keyword>
<keyword evidence="1" id="KW-0732">Signal</keyword>
<gene>
    <name evidence="2" type="ORF">WQQ_15600</name>
</gene>
<feature type="chain" id="PRO_5003714061" description="Transporter" evidence="1">
    <location>
        <begin position="25"/>
        <end position="278"/>
    </location>
</feature>
<comment type="caution">
    <text evidence="2">The sequence shown here is derived from an EMBL/GenBank/DDBJ whole genome shotgun (WGS) entry which is preliminary data.</text>
</comment>
<proteinExistence type="predicted"/>
<reference evidence="2 3" key="1">
    <citation type="journal article" date="2012" name="J. Bacteriol.">
        <title>Genome Sequence of n-Alkane-Degrading Hydrocarboniphaga effusa Strain AP103T (ATCC BAA-332T).</title>
        <authorList>
            <person name="Chang H.K."/>
            <person name="Zylstra G.J."/>
            <person name="Chae J.C."/>
        </authorList>
    </citation>
    <scope>NUCLEOTIDE SEQUENCE [LARGE SCALE GENOMIC DNA]</scope>
    <source>
        <strain evidence="2 3">AP103</strain>
    </source>
</reference>
<organism evidence="2 3">
    <name type="scientific">Hydrocarboniphaga effusa AP103</name>
    <dbReference type="NCBI Taxonomy" id="1172194"/>
    <lineage>
        <taxon>Bacteria</taxon>
        <taxon>Pseudomonadati</taxon>
        <taxon>Pseudomonadota</taxon>
        <taxon>Gammaproteobacteria</taxon>
        <taxon>Nevskiales</taxon>
        <taxon>Nevskiaceae</taxon>
        <taxon>Hydrocarboniphaga</taxon>
    </lineage>
</organism>
<name>I8TCM6_9GAMM</name>
<dbReference type="Proteomes" id="UP000003704">
    <property type="component" value="Unassembled WGS sequence"/>
</dbReference>
<dbReference type="PATRIC" id="fig|1172194.4.peg.1503"/>
<accession>I8TCM6</accession>
<dbReference type="AlphaFoldDB" id="I8TCM6"/>
<dbReference type="STRING" id="1172194.WQQ_15600"/>
<evidence type="ECO:0000256" key="1">
    <source>
        <dbReference type="SAM" id="SignalP"/>
    </source>
</evidence>
<dbReference type="OrthoDB" id="5981827at2"/>
<dbReference type="EMBL" id="AKGD01000001">
    <property type="protein sequence ID" value="EIT71423.1"/>
    <property type="molecule type" value="Genomic_DNA"/>
</dbReference>
<feature type="signal peptide" evidence="1">
    <location>
        <begin position="1"/>
        <end position="24"/>
    </location>
</feature>
<evidence type="ECO:0000313" key="3">
    <source>
        <dbReference type="Proteomes" id="UP000003704"/>
    </source>
</evidence>
<sequence length="278" mass="30545">MMHKHTQKSLVAAALALMSASASAGVNFDAIGPHEYNLPAGGFEPFNVFVQYASVSDDDKAYDADGDKIDGPGTRTLVGISKYVRFWTPGWAPKIGLAYEILVPTIGVRDKAAGTQTSGIGDPLTGFAVWYKPNENATLGFQSFVHIPVGGEVSDTNWKSNTSFFWDFRLPAKFGFTGDAGYLYQTERVSGFKPGLSWFTNDRFGLRVSEHVEPFIGFDAEYQDGNDGAPHSWTIDGGVGVMFHTFKNQSITVRYSTTLDAVSRVENDSLNVRYIYSW</sequence>
<dbReference type="RefSeq" id="WP_007184509.1">
    <property type="nucleotide sequence ID" value="NZ_CALRNS020000009.1"/>
</dbReference>